<dbReference type="AlphaFoldDB" id="A0A2V3ID50"/>
<dbReference type="Proteomes" id="UP000247409">
    <property type="component" value="Unassembled WGS sequence"/>
</dbReference>
<keyword evidence="2" id="KW-1185">Reference proteome</keyword>
<proteinExistence type="predicted"/>
<name>A0A2V3ID50_9FLOR</name>
<dbReference type="EMBL" id="NBIV01000380">
    <property type="protein sequence ID" value="PXF40013.1"/>
    <property type="molecule type" value="Genomic_DNA"/>
</dbReference>
<sequence length="307" mass="34570">MDPKKFGSRQENRTTREVVDSTYVEGFSSIESDHVITTTTSHSDAFAKGTMDTASTPDEYQELLFSREEYEKRNTPEAPGEDTTGIWSRTKRAQFFQNNEINRRYRNLHSNRFEGNWRRTRGEASLQAILFDPPPRDFSNTECNVQTDGARGVKDGYLEPKAHIAHGEEFYSKEPPFFRAVSSWHDSMDDDKRHISFSFTLGEAIFPRMSSLDSPSTASTDSRSADLKEHAASNELVVDVDSSGMEGVLDAICLVESEAAGRHGDSDYALMVVTNLSLTKLVETKVQIAVNARESYADQQHLYVLID</sequence>
<reference evidence="1 2" key="1">
    <citation type="journal article" date="2018" name="Mol. Biol. Evol.">
        <title>Analysis of the draft genome of the red seaweed Gracilariopsis chorda provides insights into genome size evolution in Rhodophyta.</title>
        <authorList>
            <person name="Lee J."/>
            <person name="Yang E.C."/>
            <person name="Graf L."/>
            <person name="Yang J.H."/>
            <person name="Qiu H."/>
            <person name="Zel Zion U."/>
            <person name="Chan C.X."/>
            <person name="Stephens T.G."/>
            <person name="Weber A.P.M."/>
            <person name="Boo G.H."/>
            <person name="Boo S.M."/>
            <person name="Kim K.M."/>
            <person name="Shin Y."/>
            <person name="Jung M."/>
            <person name="Lee S.J."/>
            <person name="Yim H.S."/>
            <person name="Lee J.H."/>
            <person name="Bhattacharya D."/>
            <person name="Yoon H.S."/>
        </authorList>
    </citation>
    <scope>NUCLEOTIDE SEQUENCE [LARGE SCALE GENOMIC DNA]</scope>
    <source>
        <strain evidence="1 2">SKKU-2015</strain>
        <tissue evidence="1">Whole body</tissue>
    </source>
</reference>
<evidence type="ECO:0000313" key="1">
    <source>
        <dbReference type="EMBL" id="PXF40013.1"/>
    </source>
</evidence>
<evidence type="ECO:0000313" key="2">
    <source>
        <dbReference type="Proteomes" id="UP000247409"/>
    </source>
</evidence>
<comment type="caution">
    <text evidence="1">The sequence shown here is derived from an EMBL/GenBank/DDBJ whole genome shotgun (WGS) entry which is preliminary data.</text>
</comment>
<protein>
    <submittedName>
        <fullName evidence="1">Uncharacterized protein</fullName>
    </submittedName>
</protein>
<organism evidence="1 2">
    <name type="scientific">Gracilariopsis chorda</name>
    <dbReference type="NCBI Taxonomy" id="448386"/>
    <lineage>
        <taxon>Eukaryota</taxon>
        <taxon>Rhodophyta</taxon>
        <taxon>Florideophyceae</taxon>
        <taxon>Rhodymeniophycidae</taxon>
        <taxon>Gracilariales</taxon>
        <taxon>Gracilariaceae</taxon>
        <taxon>Gracilariopsis</taxon>
    </lineage>
</organism>
<accession>A0A2V3ID50</accession>
<gene>
    <name evidence="1" type="ORF">BWQ96_10276</name>
</gene>